<name>A0A426YWY9_ENSVE</name>
<protein>
    <submittedName>
        <fullName evidence="3">Uncharacterized protein</fullName>
    </submittedName>
</protein>
<keyword evidence="2" id="KW-1133">Transmembrane helix</keyword>
<dbReference type="EMBL" id="AMZH03009725">
    <property type="protein sequence ID" value="RRT56228.1"/>
    <property type="molecule type" value="Genomic_DNA"/>
</dbReference>
<feature type="compositionally biased region" description="Basic residues" evidence="1">
    <location>
        <begin position="1"/>
        <end position="13"/>
    </location>
</feature>
<keyword evidence="2" id="KW-0472">Membrane</keyword>
<evidence type="ECO:0000256" key="2">
    <source>
        <dbReference type="SAM" id="Phobius"/>
    </source>
</evidence>
<reference evidence="3 4" key="1">
    <citation type="journal article" date="2014" name="Agronomy (Basel)">
        <title>A Draft Genome Sequence for Ensete ventricosum, the Drought-Tolerant Tree Against Hunger.</title>
        <authorList>
            <person name="Harrison J."/>
            <person name="Moore K.A."/>
            <person name="Paszkiewicz K."/>
            <person name="Jones T."/>
            <person name="Grant M."/>
            <person name="Ambacheew D."/>
            <person name="Muzemil S."/>
            <person name="Studholme D.J."/>
        </authorList>
    </citation>
    <scope>NUCLEOTIDE SEQUENCE [LARGE SCALE GENOMIC DNA]</scope>
</reference>
<feature type="region of interest" description="Disordered" evidence="1">
    <location>
        <begin position="1"/>
        <end position="27"/>
    </location>
</feature>
<dbReference type="AlphaFoldDB" id="A0A426YWY9"/>
<accession>A0A426YWY9</accession>
<organism evidence="3 4">
    <name type="scientific">Ensete ventricosum</name>
    <name type="common">Abyssinian banana</name>
    <name type="synonym">Musa ensete</name>
    <dbReference type="NCBI Taxonomy" id="4639"/>
    <lineage>
        <taxon>Eukaryota</taxon>
        <taxon>Viridiplantae</taxon>
        <taxon>Streptophyta</taxon>
        <taxon>Embryophyta</taxon>
        <taxon>Tracheophyta</taxon>
        <taxon>Spermatophyta</taxon>
        <taxon>Magnoliopsida</taxon>
        <taxon>Liliopsida</taxon>
        <taxon>Zingiberales</taxon>
        <taxon>Musaceae</taxon>
        <taxon>Ensete</taxon>
    </lineage>
</organism>
<proteinExistence type="predicted"/>
<feature type="transmembrane region" description="Helical" evidence="2">
    <location>
        <begin position="33"/>
        <end position="52"/>
    </location>
</feature>
<evidence type="ECO:0000313" key="3">
    <source>
        <dbReference type="EMBL" id="RRT56228.1"/>
    </source>
</evidence>
<comment type="caution">
    <text evidence="3">The sequence shown here is derived from an EMBL/GenBank/DDBJ whole genome shotgun (WGS) entry which is preliminary data.</text>
</comment>
<keyword evidence="2" id="KW-0812">Transmembrane</keyword>
<evidence type="ECO:0000256" key="1">
    <source>
        <dbReference type="SAM" id="MobiDB-lite"/>
    </source>
</evidence>
<evidence type="ECO:0000313" key="4">
    <source>
        <dbReference type="Proteomes" id="UP000287651"/>
    </source>
</evidence>
<sequence length="96" mass="11382">MVEKKKKKKKKKQQQQQPRDGKRGRQIGEGRRPYVFFLGFGFSVRVVVVVGWRRCVLHGTRSSYVRIVEALDTTYVKRKLEDGGRSYGLRQRWGRR</sequence>
<gene>
    <name evidence="3" type="ORF">B296_00043821</name>
</gene>
<dbReference type="Proteomes" id="UP000287651">
    <property type="component" value="Unassembled WGS sequence"/>
</dbReference>